<dbReference type="Pfam" id="PF04390">
    <property type="entry name" value="LptE"/>
    <property type="match status" value="1"/>
</dbReference>
<dbReference type="RefSeq" id="WP_212704662.1">
    <property type="nucleotide sequence ID" value="NZ_CP073581.1"/>
</dbReference>
<dbReference type="PROSITE" id="PS51257">
    <property type="entry name" value="PROKAR_LIPOPROTEIN"/>
    <property type="match status" value="1"/>
</dbReference>
<dbReference type="Gene3D" id="3.30.160.150">
    <property type="entry name" value="Lipoprotein like domain"/>
    <property type="match status" value="1"/>
</dbReference>
<dbReference type="EMBL" id="CP073581">
    <property type="protein sequence ID" value="QUJ76464.1"/>
    <property type="molecule type" value="Genomic_DNA"/>
</dbReference>
<dbReference type="InterPro" id="IPR007485">
    <property type="entry name" value="LPS_assembly_LptE"/>
</dbReference>
<dbReference type="AlphaFoldDB" id="A0A975JDH4"/>
<dbReference type="GO" id="GO:0043165">
    <property type="term" value="P:Gram-negative-bacterium-type cell outer membrane assembly"/>
    <property type="evidence" value="ECO:0007669"/>
    <property type="project" value="InterPro"/>
</dbReference>
<evidence type="ECO:0008006" key="3">
    <source>
        <dbReference type="Google" id="ProtNLM"/>
    </source>
</evidence>
<dbReference type="GO" id="GO:0019867">
    <property type="term" value="C:outer membrane"/>
    <property type="evidence" value="ECO:0007669"/>
    <property type="project" value="InterPro"/>
</dbReference>
<evidence type="ECO:0000313" key="2">
    <source>
        <dbReference type="Proteomes" id="UP000683291"/>
    </source>
</evidence>
<organism evidence="1 2">
    <name type="scientific">Sulfitobacter albidus</name>
    <dbReference type="NCBI Taxonomy" id="2829501"/>
    <lineage>
        <taxon>Bacteria</taxon>
        <taxon>Pseudomonadati</taxon>
        <taxon>Pseudomonadota</taxon>
        <taxon>Alphaproteobacteria</taxon>
        <taxon>Rhodobacterales</taxon>
        <taxon>Roseobacteraceae</taxon>
        <taxon>Sulfitobacter</taxon>
    </lineage>
</organism>
<gene>
    <name evidence="1" type="ORF">KDD17_16560</name>
</gene>
<accession>A0A975JDH4</accession>
<sequence>MSLLERRRNTPSFNRRALLLGALGLGACGFTPVYGPDGAGTALRGRVEVQAPTTESGYLMTRQLEQRLGRAATPRFALDMGLSTSSEGLAVNTEGDIERFNLIGAAAYSLRDLETGAVVTSGEVNQFTAYSATGTTVATLAAERDALERLMVILADQIVARLFTSDIPA</sequence>
<protein>
    <recommendedName>
        <fullName evidence="3">LPS-assembly lipoprotein</fullName>
    </recommendedName>
</protein>
<proteinExistence type="predicted"/>
<dbReference type="Proteomes" id="UP000683291">
    <property type="component" value="Chromosome 1"/>
</dbReference>
<reference evidence="1" key="1">
    <citation type="submission" date="2021-04" db="EMBL/GenBank/DDBJ databases">
        <title>Complete genome sequence for Sulfitobacter sp. strain JK7-1.</title>
        <authorList>
            <person name="Park S.-J."/>
        </authorList>
    </citation>
    <scope>NUCLEOTIDE SEQUENCE</scope>
    <source>
        <strain evidence="1">JK7-1</strain>
    </source>
</reference>
<evidence type="ECO:0000313" key="1">
    <source>
        <dbReference type="EMBL" id="QUJ76464.1"/>
    </source>
</evidence>
<dbReference type="KEGG" id="sual:KDD17_16560"/>
<name>A0A975JDH4_9RHOB</name>
<keyword evidence="2" id="KW-1185">Reference proteome</keyword>